<evidence type="ECO:0000313" key="7">
    <source>
        <dbReference type="EMBL" id="PMK49944.1"/>
    </source>
</evidence>
<evidence type="ECO:0000256" key="4">
    <source>
        <dbReference type="ARBA" id="ARBA00023172"/>
    </source>
</evidence>
<keyword evidence="3" id="KW-0238">DNA-binding</keyword>
<evidence type="ECO:0000256" key="5">
    <source>
        <dbReference type="SAM" id="Phobius"/>
    </source>
</evidence>
<gene>
    <name evidence="7" type="ORF">BCT99_00595</name>
</gene>
<comment type="caution">
    <text evidence="7">The sequence shown here is derived from an EMBL/GenBank/DDBJ whole genome shotgun (WGS) entry which is preliminary data.</text>
</comment>
<comment type="similarity">
    <text evidence="1">Belongs to the 'phage' integrase family.</text>
</comment>
<accession>A0AB36XSE9</accession>
<protein>
    <recommendedName>
        <fullName evidence="6">Tyr recombinase domain-containing protein</fullName>
    </recommendedName>
</protein>
<keyword evidence="5" id="KW-1133">Transmembrane helix</keyword>
<dbReference type="GO" id="GO:0015074">
    <property type="term" value="P:DNA integration"/>
    <property type="evidence" value="ECO:0007669"/>
    <property type="project" value="UniProtKB-KW"/>
</dbReference>
<sequence length="485" mass="56766">MNLEHTILVVKLKVRMTKHDSNIFVLPLIFIGEQLLASYARYAYLHRRKSNSWHQKSASAVALFMKYIAKRRKDFPDPVSCFKAFVDDLEYGTIDPQTGQDFGDLYWAVRSSKNTNKFINYISKFNQYNYRQAEEYASKNDSTTKAILLNKQIPADSSEKHIKLAAWHHRHSNAFLPHTLKRNQSEMNFVDEVRSHYHNGNNLSTPLYTFPKSRIFDLLSAFKTHTKSGDFVRQYNLRDMLVTMLMHFGGLRMSEPFHLYVEDIMENPNHPGEALVKLYHPDSRTARLARMGLRPRTDARCSHSYRAGWKNKNINEVTTVKWFPVEAGEWFWDLWVLYITQQRVEAPYDNIHPFAFTQKDGKPASYSSFNQAHKRAVERLGLIVAKKNGTTPHSHRHTYGSDVWEQTQDQVILQKVLRHSSPMSQYVYIHPSDERIRDSLNDSFNALKQMTNYEVLNKLDRTIKKDASSSFRARLTEYSKLETRR</sequence>
<reference key="1">
    <citation type="submission" date="2016-07" db="EMBL/GenBank/DDBJ databases">
        <title>Nontailed viruses are major unrecognized killers of bacteria in the ocean.</title>
        <authorList>
            <person name="Kauffman K."/>
            <person name="Hussain F."/>
            <person name="Yang J."/>
            <person name="Arevalo P."/>
            <person name="Brown J."/>
            <person name="Cutler M."/>
            <person name="Kelly L."/>
            <person name="Polz M.F."/>
        </authorList>
    </citation>
    <scope>NUCLEOTIDE SEQUENCE [LARGE SCALE GENOMIC DNA]</scope>
    <source>
        <strain>10N.261.52.F7</strain>
    </source>
</reference>
<evidence type="ECO:0000259" key="6">
    <source>
        <dbReference type="PROSITE" id="PS51898"/>
    </source>
</evidence>
<dbReference type="CDD" id="cd00397">
    <property type="entry name" value="DNA_BRE_C"/>
    <property type="match status" value="1"/>
</dbReference>
<reference evidence="7" key="3">
    <citation type="journal article" date="2018" name="Nature">
        <title>A major lineage of non-tailed dsDNA viruses as unrecognized killers of marine bacteria.</title>
        <authorList>
            <person name="Kauffman K.M."/>
            <person name="Hussain F.A."/>
            <person name="Yang J."/>
            <person name="Arevalo P."/>
            <person name="Brown J.M."/>
            <person name="Chang W.K."/>
            <person name="VanInsberghe D."/>
            <person name="Elsherbini J."/>
            <person name="Sharma R.S."/>
            <person name="Cutler M.B."/>
            <person name="Kelly L."/>
            <person name="Polz M.F."/>
        </authorList>
    </citation>
    <scope>NUCLEOTIDE SEQUENCE</scope>
    <source>
        <strain evidence="7">10N.261.52.F7</strain>
    </source>
</reference>
<feature type="transmembrane region" description="Helical" evidence="5">
    <location>
        <begin position="23"/>
        <end position="44"/>
    </location>
</feature>
<dbReference type="Gene3D" id="1.10.443.10">
    <property type="entry name" value="Intergrase catalytic core"/>
    <property type="match status" value="1"/>
</dbReference>
<dbReference type="PANTHER" id="PTHR30349">
    <property type="entry name" value="PHAGE INTEGRASE-RELATED"/>
    <property type="match status" value="1"/>
</dbReference>
<dbReference type="InterPro" id="IPR013762">
    <property type="entry name" value="Integrase-like_cat_sf"/>
</dbReference>
<keyword evidence="5" id="KW-0812">Transmembrane</keyword>
<dbReference type="NCBIfam" id="NF040693">
    <property type="entry name" value="recomb_GmtY"/>
    <property type="match status" value="1"/>
</dbReference>
<keyword evidence="4" id="KW-0233">DNA recombination</keyword>
<dbReference type="EMBL" id="MCXM01000001">
    <property type="protein sequence ID" value="PMK49944.1"/>
    <property type="molecule type" value="Genomic_DNA"/>
</dbReference>
<dbReference type="SUPFAM" id="SSF56349">
    <property type="entry name" value="DNA breaking-rejoining enzymes"/>
    <property type="match status" value="1"/>
</dbReference>
<dbReference type="InterPro" id="IPR002104">
    <property type="entry name" value="Integrase_catalytic"/>
</dbReference>
<dbReference type="PANTHER" id="PTHR30349:SF41">
    <property type="entry name" value="INTEGRASE_RECOMBINASE PROTEIN MJ0367-RELATED"/>
    <property type="match status" value="1"/>
</dbReference>
<dbReference type="GO" id="GO:0003677">
    <property type="term" value="F:DNA binding"/>
    <property type="evidence" value="ECO:0007669"/>
    <property type="project" value="UniProtKB-KW"/>
</dbReference>
<proteinExistence type="inferred from homology"/>
<feature type="domain" description="Tyr recombinase" evidence="6">
    <location>
        <begin position="205"/>
        <end position="441"/>
    </location>
</feature>
<dbReference type="PROSITE" id="PS51898">
    <property type="entry name" value="TYR_RECOMBINASE"/>
    <property type="match status" value="1"/>
</dbReference>
<dbReference type="Pfam" id="PF00589">
    <property type="entry name" value="Phage_integrase"/>
    <property type="match status" value="1"/>
</dbReference>
<evidence type="ECO:0000256" key="1">
    <source>
        <dbReference type="ARBA" id="ARBA00008857"/>
    </source>
</evidence>
<dbReference type="AlphaFoldDB" id="A0AB36XSE9"/>
<dbReference type="RefSeq" id="WP_102278262.1">
    <property type="nucleotide sequence ID" value="NZ_JAJGZN020000003.1"/>
</dbReference>
<dbReference type="InterPro" id="IPR011010">
    <property type="entry name" value="DNA_brk_join_enz"/>
</dbReference>
<keyword evidence="2" id="KW-0229">DNA integration</keyword>
<name>A0AB36XSE9_9VIBR</name>
<organism evidence="7">
    <name type="scientific">Vibrio lentus</name>
    <dbReference type="NCBI Taxonomy" id="136468"/>
    <lineage>
        <taxon>Bacteria</taxon>
        <taxon>Pseudomonadati</taxon>
        <taxon>Pseudomonadota</taxon>
        <taxon>Gammaproteobacteria</taxon>
        <taxon>Vibrionales</taxon>
        <taxon>Vibrionaceae</taxon>
        <taxon>Vibrio</taxon>
    </lineage>
</organism>
<reference evidence="7" key="2">
    <citation type="submission" date="2016-07" db="EMBL/GenBank/DDBJ databases">
        <authorList>
            <person name="Kauffman K."/>
            <person name="Arevalo P."/>
            <person name="Polz M.F."/>
        </authorList>
    </citation>
    <scope>NUCLEOTIDE SEQUENCE</scope>
    <source>
        <strain evidence="7">10N.261.52.F7</strain>
    </source>
</reference>
<keyword evidence="5" id="KW-0472">Membrane</keyword>
<evidence type="ECO:0000256" key="3">
    <source>
        <dbReference type="ARBA" id="ARBA00023125"/>
    </source>
</evidence>
<dbReference type="InterPro" id="IPR050090">
    <property type="entry name" value="Tyrosine_recombinase_XerCD"/>
</dbReference>
<dbReference type="GO" id="GO:0006310">
    <property type="term" value="P:DNA recombination"/>
    <property type="evidence" value="ECO:0007669"/>
    <property type="project" value="UniProtKB-KW"/>
</dbReference>
<evidence type="ECO:0000256" key="2">
    <source>
        <dbReference type="ARBA" id="ARBA00022908"/>
    </source>
</evidence>